<dbReference type="OrthoDB" id="10021571at2759"/>
<sequence length="118" mass="14207">MRNLGHNEGSKEEARRRRRMERRMAGVQLDRQTQQRLAPRRHEAQGRHRNRNQKIMVFCLKDDQRQCREVAHSHRCLAPTNDKTTRQACDKVDRRLRQEARSQELATKRTTRSPFFMV</sequence>
<comment type="caution">
    <text evidence="2">The sequence shown here is derived from an EMBL/GenBank/DDBJ whole genome shotgun (WGS) entry which is preliminary data.</text>
</comment>
<dbReference type="AlphaFoldDB" id="A0A4U5NJI2"/>
<evidence type="ECO:0000313" key="2">
    <source>
        <dbReference type="EMBL" id="TKR83024.1"/>
    </source>
</evidence>
<evidence type="ECO:0000313" key="3">
    <source>
        <dbReference type="Proteomes" id="UP000298663"/>
    </source>
</evidence>
<name>A0A4U5NJI2_STECR</name>
<gene>
    <name evidence="2" type="ORF">L596_016679</name>
</gene>
<protein>
    <submittedName>
        <fullName evidence="2">Uncharacterized protein</fullName>
    </submittedName>
</protein>
<evidence type="ECO:0000256" key="1">
    <source>
        <dbReference type="SAM" id="MobiDB-lite"/>
    </source>
</evidence>
<dbReference type="EMBL" id="AZBU02000004">
    <property type="protein sequence ID" value="TKR83024.1"/>
    <property type="molecule type" value="Genomic_DNA"/>
</dbReference>
<organism evidence="2 3">
    <name type="scientific">Steinernema carpocapsae</name>
    <name type="common">Entomopathogenic nematode</name>
    <dbReference type="NCBI Taxonomy" id="34508"/>
    <lineage>
        <taxon>Eukaryota</taxon>
        <taxon>Metazoa</taxon>
        <taxon>Ecdysozoa</taxon>
        <taxon>Nematoda</taxon>
        <taxon>Chromadorea</taxon>
        <taxon>Rhabditida</taxon>
        <taxon>Tylenchina</taxon>
        <taxon>Panagrolaimomorpha</taxon>
        <taxon>Strongyloidoidea</taxon>
        <taxon>Steinernematidae</taxon>
        <taxon>Steinernema</taxon>
    </lineage>
</organism>
<dbReference type="Proteomes" id="UP000298663">
    <property type="component" value="Unassembled WGS sequence"/>
</dbReference>
<reference evidence="2 3" key="1">
    <citation type="journal article" date="2015" name="Genome Biol.">
        <title>Comparative genomics of Steinernema reveals deeply conserved gene regulatory networks.</title>
        <authorList>
            <person name="Dillman A.R."/>
            <person name="Macchietto M."/>
            <person name="Porter C.F."/>
            <person name="Rogers A."/>
            <person name="Williams B."/>
            <person name="Antoshechkin I."/>
            <person name="Lee M.M."/>
            <person name="Goodwin Z."/>
            <person name="Lu X."/>
            <person name="Lewis E.E."/>
            <person name="Goodrich-Blair H."/>
            <person name="Stock S.P."/>
            <person name="Adams B.J."/>
            <person name="Sternberg P.W."/>
            <person name="Mortazavi A."/>
        </authorList>
    </citation>
    <scope>NUCLEOTIDE SEQUENCE [LARGE SCALE GENOMIC DNA]</scope>
    <source>
        <strain evidence="2 3">ALL</strain>
    </source>
</reference>
<keyword evidence="3" id="KW-1185">Reference proteome</keyword>
<reference evidence="2 3" key="2">
    <citation type="journal article" date="2019" name="G3 (Bethesda)">
        <title>Hybrid Assembly of the Genome of the Entomopathogenic Nematode Steinernema carpocapsae Identifies the X-Chromosome.</title>
        <authorList>
            <person name="Serra L."/>
            <person name="Macchietto M."/>
            <person name="Macias-Munoz A."/>
            <person name="McGill C.J."/>
            <person name="Rodriguez I.M."/>
            <person name="Rodriguez B."/>
            <person name="Murad R."/>
            <person name="Mortazavi A."/>
        </authorList>
    </citation>
    <scope>NUCLEOTIDE SEQUENCE [LARGE SCALE GENOMIC DNA]</scope>
    <source>
        <strain evidence="2 3">ALL</strain>
    </source>
</reference>
<proteinExistence type="predicted"/>
<feature type="region of interest" description="Disordered" evidence="1">
    <location>
        <begin position="1"/>
        <end position="51"/>
    </location>
</feature>
<accession>A0A4U5NJI2</accession>